<reference evidence="3" key="1">
    <citation type="submission" date="2020-05" db="EMBL/GenBank/DDBJ databases">
        <authorList>
            <person name="Chiriac C."/>
            <person name="Salcher M."/>
            <person name="Ghai R."/>
            <person name="Kavagutti S V."/>
        </authorList>
    </citation>
    <scope>NUCLEOTIDE SEQUENCE</scope>
</reference>
<dbReference type="InterPro" id="IPR020843">
    <property type="entry name" value="ER"/>
</dbReference>
<dbReference type="InterPro" id="IPR041694">
    <property type="entry name" value="ADH_N_2"/>
</dbReference>
<proteinExistence type="predicted"/>
<dbReference type="Pfam" id="PF16884">
    <property type="entry name" value="ADH_N_2"/>
    <property type="match status" value="1"/>
</dbReference>
<accession>A0A6J7H1K3</accession>
<dbReference type="PANTHER" id="PTHR43205:SF7">
    <property type="entry name" value="PROSTAGLANDIN REDUCTASE 1"/>
    <property type="match status" value="1"/>
</dbReference>
<protein>
    <submittedName>
        <fullName evidence="3">Unannotated protein</fullName>
    </submittedName>
</protein>
<gene>
    <name evidence="3" type="ORF">UFOPK3519_01321</name>
</gene>
<dbReference type="Gene3D" id="3.90.180.10">
    <property type="entry name" value="Medium-chain alcohol dehydrogenases, catalytic domain"/>
    <property type="match status" value="1"/>
</dbReference>
<dbReference type="Pfam" id="PF00107">
    <property type="entry name" value="ADH_zinc_N"/>
    <property type="match status" value="1"/>
</dbReference>
<dbReference type="SUPFAM" id="SSF50129">
    <property type="entry name" value="GroES-like"/>
    <property type="match status" value="1"/>
</dbReference>
<dbReference type="EMBL" id="CAFBMG010000117">
    <property type="protein sequence ID" value="CAB4909579.1"/>
    <property type="molecule type" value="Genomic_DNA"/>
</dbReference>
<evidence type="ECO:0000256" key="1">
    <source>
        <dbReference type="ARBA" id="ARBA00023002"/>
    </source>
</evidence>
<dbReference type="InterPro" id="IPR045010">
    <property type="entry name" value="MDR_fam"/>
</dbReference>
<dbReference type="PANTHER" id="PTHR43205">
    <property type="entry name" value="PROSTAGLANDIN REDUCTASE"/>
    <property type="match status" value="1"/>
</dbReference>
<dbReference type="InterPro" id="IPR036291">
    <property type="entry name" value="NAD(P)-bd_dom_sf"/>
</dbReference>
<dbReference type="SUPFAM" id="SSF51735">
    <property type="entry name" value="NAD(P)-binding Rossmann-fold domains"/>
    <property type="match status" value="1"/>
</dbReference>
<name>A0A6J7H1K3_9ZZZZ</name>
<feature type="domain" description="Enoyl reductase (ER)" evidence="2">
    <location>
        <begin position="12"/>
        <end position="330"/>
    </location>
</feature>
<keyword evidence="1" id="KW-0560">Oxidoreductase</keyword>
<dbReference type="GO" id="GO:0016628">
    <property type="term" value="F:oxidoreductase activity, acting on the CH-CH group of donors, NAD or NADP as acceptor"/>
    <property type="evidence" value="ECO:0007669"/>
    <property type="project" value="InterPro"/>
</dbReference>
<dbReference type="CDD" id="cd05288">
    <property type="entry name" value="PGDH"/>
    <property type="match status" value="1"/>
</dbReference>
<sequence>MNQVVLRQRPEGLLSWDDVELVQVPLYELAEGEALLHNEVLGVDATVRSWLSPNKGYLPPVAIGEPVRCSSAGRIVASRCDAYKVGDVVTTLSGWEEFSIVRDDFFTTHLSTADPEFDVAAFLALYGSTGCTAYIGMVEIAKVQPGETVVVSAAAGATGTIAAQIAKIAGANVIGIAGSDAKCDWLVNDLGLDSAINYKTEDVLGRLRELAPKRVDVFFDNVGGEVLDAVMARLAMHARVVLCGAISGYNETTKPAGPANYLNLIQQRATMTGFLAIDEVPRFGEIAEHLRAWVEDGSLRYQVHYFDGLEASVDALNAMFTGANTGKILIRMSDSLV</sequence>
<evidence type="ECO:0000259" key="2">
    <source>
        <dbReference type="SMART" id="SM00829"/>
    </source>
</evidence>
<evidence type="ECO:0000313" key="3">
    <source>
        <dbReference type="EMBL" id="CAB4909579.1"/>
    </source>
</evidence>
<organism evidence="3">
    <name type="scientific">freshwater metagenome</name>
    <dbReference type="NCBI Taxonomy" id="449393"/>
    <lineage>
        <taxon>unclassified sequences</taxon>
        <taxon>metagenomes</taxon>
        <taxon>ecological metagenomes</taxon>
    </lineage>
</organism>
<dbReference type="InterPro" id="IPR011032">
    <property type="entry name" value="GroES-like_sf"/>
</dbReference>
<dbReference type="SMART" id="SM00829">
    <property type="entry name" value="PKS_ER"/>
    <property type="match status" value="1"/>
</dbReference>
<dbReference type="AlphaFoldDB" id="A0A6J7H1K3"/>
<dbReference type="Gene3D" id="3.40.50.720">
    <property type="entry name" value="NAD(P)-binding Rossmann-like Domain"/>
    <property type="match status" value="1"/>
</dbReference>
<dbReference type="InterPro" id="IPR013149">
    <property type="entry name" value="ADH-like_C"/>
</dbReference>
<dbReference type="FunFam" id="3.40.50.720:FF:000121">
    <property type="entry name" value="Prostaglandin reductase 2"/>
    <property type="match status" value="1"/>
</dbReference>